<sequence length="866" mass="96782">MSDKMSRQERRKAQTNKTTKNKSTSKSKPRKGLVKKILTATAVMMLVMFVVGAIAVVAIVSNAPELDEDKLTLALIPEIYDMNDELITTLSAAENRRMANIDDVPDVLIDAVISVEDARFYDHFGVDLRRVGGAIRANITGGFGSEGASTITQQVVRNLFLEFDKTLSRKLQEQYLAIKLEQKYTKDQILEMYLNAIYFSDSRYGVVEAANYYFSKDLDELTIEDAALLAGIPQRPNAHNPFNNPEAAENRRNTVIQRMLSNDKITEEEAEAAMAVSVEDQLNRSEERETNQFQSYIDQVLNEVEEIDGIDASDIYTGGLKIYTNLDTDLQTHVEHVMQSNEVINFPDEMFQAGITLMETQTGEVRAIGGMREPAEGVRSWNWATNPRRQAGSSIKPILDYGPAINELQWSTYHQIVDEEYYYSDGSTPVRNFSRTFRGSVSMREALRDSLNVPAVKAIQEVGLDNAQDFGQSLGLPIDEIYESSALGTNEVSSYQMTGAYAAFGNGGEYNEPFTVRKVEFPDGRVIDLTPEPEQVMEDYTAFMISDMLKDVVESGTGTAAQIPGLPIAGKTGSSNFDEDERERHNIPSSAIKDGWFVGYTTELTAGVWTGYDSAADGQIIMDNNEHQISRDIFREVMSYAHEDRETPDFVQPDSVVEVAIERATGKLPSDFTPDSEIIREYFVRGTEPTDVSQEFEEAQGIENLSATYDEEAHAINIDWSYPEDDYSFRLEVQTGGSGDYSLVDITNDTQYTLSNPEYGETYSIRVTAIADDNDDLSSDPATVSITIPEEEEDEEELDEDNELNEENENENEQNENEENLPDNGSNENNSSDNGDEQEEDSNNEEDNSEDDTEQENSPASSESNG</sequence>
<feature type="transmembrane region" description="Helical" evidence="15">
    <location>
        <begin position="37"/>
        <end position="60"/>
    </location>
</feature>
<evidence type="ECO:0000256" key="6">
    <source>
        <dbReference type="ARBA" id="ARBA00022679"/>
    </source>
</evidence>
<name>A0A9Q4B191_SALAG</name>
<dbReference type="GO" id="GO:0006508">
    <property type="term" value="P:proteolysis"/>
    <property type="evidence" value="ECO:0007669"/>
    <property type="project" value="UniProtKB-KW"/>
</dbReference>
<evidence type="ECO:0000256" key="5">
    <source>
        <dbReference type="ARBA" id="ARBA00022676"/>
    </source>
</evidence>
<evidence type="ECO:0000313" key="17">
    <source>
        <dbReference type="EMBL" id="MCR6096474.1"/>
    </source>
</evidence>
<dbReference type="Gene3D" id="2.60.40.10">
    <property type="entry name" value="Immunoglobulins"/>
    <property type="match status" value="1"/>
</dbReference>
<dbReference type="NCBIfam" id="TIGR02074">
    <property type="entry name" value="PBP_1a_fam"/>
    <property type="match status" value="1"/>
</dbReference>
<dbReference type="SUPFAM" id="SSF49265">
    <property type="entry name" value="Fibronectin type III"/>
    <property type="match status" value="1"/>
</dbReference>
<dbReference type="InterPro" id="IPR001264">
    <property type="entry name" value="Glyco_trans_51"/>
</dbReference>
<keyword evidence="18" id="KW-1185">Reference proteome</keyword>
<dbReference type="GO" id="GO:0008360">
    <property type="term" value="P:regulation of cell shape"/>
    <property type="evidence" value="ECO:0007669"/>
    <property type="project" value="UniProtKB-KW"/>
</dbReference>
<evidence type="ECO:0000256" key="4">
    <source>
        <dbReference type="ARBA" id="ARBA00022670"/>
    </source>
</evidence>
<keyword evidence="15" id="KW-1133">Transmembrane helix</keyword>
<feature type="region of interest" description="Disordered" evidence="14">
    <location>
        <begin position="771"/>
        <end position="866"/>
    </location>
</feature>
<dbReference type="InterPro" id="IPR001460">
    <property type="entry name" value="PCN-bd_Tpept"/>
</dbReference>
<evidence type="ECO:0000256" key="13">
    <source>
        <dbReference type="ARBA" id="ARBA00049902"/>
    </source>
</evidence>
<dbReference type="InterPro" id="IPR050396">
    <property type="entry name" value="Glycosyltr_51/Transpeptidase"/>
</dbReference>
<reference evidence="17" key="1">
    <citation type="submission" date="2020-06" db="EMBL/GenBank/DDBJ databases">
        <title>Insight into the genomes of haloalkaliphilic bacilli from Kenyan soda lakes.</title>
        <authorList>
            <person name="Mwirichia R."/>
            <person name="Villamizar G.C."/>
            <person name="Poehlein A."/>
            <person name="Mugweru J."/>
            <person name="Kipnyargis A."/>
            <person name="Kiplimo D."/>
            <person name="Orwa P."/>
            <person name="Daniel R."/>
        </authorList>
    </citation>
    <scope>NUCLEOTIDE SEQUENCE</scope>
    <source>
        <strain evidence="17">B1096_S55</strain>
    </source>
</reference>
<comment type="catalytic activity">
    <reaction evidence="13">
        <text>[GlcNAc-(1-&gt;4)-Mur2Ac(oyl-L-Ala-gamma-D-Glu-L-Lys-D-Ala-D-Ala)](n)-di-trans,octa-cis-undecaprenyl diphosphate + beta-D-GlcNAc-(1-&gt;4)-Mur2Ac(oyl-L-Ala-gamma-D-Glu-L-Lys-D-Ala-D-Ala)-di-trans,octa-cis-undecaprenyl diphosphate = [GlcNAc-(1-&gt;4)-Mur2Ac(oyl-L-Ala-gamma-D-Glu-L-Lys-D-Ala-D-Ala)](n+1)-di-trans,octa-cis-undecaprenyl diphosphate + di-trans,octa-cis-undecaprenyl diphosphate + H(+)</text>
        <dbReference type="Rhea" id="RHEA:23708"/>
        <dbReference type="Rhea" id="RHEA-COMP:9602"/>
        <dbReference type="Rhea" id="RHEA-COMP:9603"/>
        <dbReference type="ChEBI" id="CHEBI:15378"/>
        <dbReference type="ChEBI" id="CHEBI:58405"/>
        <dbReference type="ChEBI" id="CHEBI:60033"/>
        <dbReference type="ChEBI" id="CHEBI:78435"/>
        <dbReference type="EC" id="2.4.99.28"/>
    </reaction>
</comment>
<evidence type="ECO:0000256" key="1">
    <source>
        <dbReference type="ARBA" id="ARBA00007090"/>
    </source>
</evidence>
<dbReference type="CDD" id="cd00063">
    <property type="entry name" value="FN3"/>
    <property type="match status" value="1"/>
</dbReference>
<organism evidence="17 18">
    <name type="scientific">Salipaludibacillus agaradhaerens</name>
    <name type="common">Bacillus agaradhaerens</name>
    <dbReference type="NCBI Taxonomy" id="76935"/>
    <lineage>
        <taxon>Bacteria</taxon>
        <taxon>Bacillati</taxon>
        <taxon>Bacillota</taxon>
        <taxon>Bacilli</taxon>
        <taxon>Bacillales</taxon>
        <taxon>Bacillaceae</taxon>
    </lineage>
</organism>
<dbReference type="PANTHER" id="PTHR32282">
    <property type="entry name" value="BINDING PROTEIN TRANSPEPTIDASE, PUTATIVE-RELATED"/>
    <property type="match status" value="1"/>
</dbReference>
<dbReference type="RefSeq" id="WP_257821074.1">
    <property type="nucleotide sequence ID" value="NZ_JABXYM010000001.1"/>
</dbReference>
<feature type="compositionally biased region" description="Low complexity" evidence="14">
    <location>
        <begin position="823"/>
        <end position="833"/>
    </location>
</feature>
<comment type="similarity">
    <text evidence="2">In the N-terminal section; belongs to the glycosyltransferase 51 family.</text>
</comment>
<keyword evidence="5" id="KW-0328">Glycosyltransferase</keyword>
<keyword evidence="7" id="KW-0378">Hydrolase</keyword>
<dbReference type="SUPFAM" id="SSF53955">
    <property type="entry name" value="Lysozyme-like"/>
    <property type="match status" value="1"/>
</dbReference>
<evidence type="ECO:0000256" key="12">
    <source>
        <dbReference type="ARBA" id="ARBA00034000"/>
    </source>
</evidence>
<dbReference type="GO" id="GO:0009002">
    <property type="term" value="F:serine-type D-Ala-D-Ala carboxypeptidase activity"/>
    <property type="evidence" value="ECO:0007669"/>
    <property type="project" value="UniProtKB-EC"/>
</dbReference>
<evidence type="ECO:0000256" key="8">
    <source>
        <dbReference type="ARBA" id="ARBA00022960"/>
    </source>
</evidence>
<dbReference type="InterPro" id="IPR013783">
    <property type="entry name" value="Ig-like_fold"/>
</dbReference>
<keyword evidence="6" id="KW-0808">Transferase</keyword>
<feature type="domain" description="Fibronectin type-III" evidence="16">
    <location>
        <begin position="701"/>
        <end position="790"/>
    </location>
</feature>
<comment type="catalytic activity">
    <reaction evidence="12">
        <text>Preferential cleavage: (Ac)2-L-Lys-D-Ala-|-D-Ala. Also transpeptidation of peptidyl-alanyl moieties that are N-acyl substituents of D-alanine.</text>
        <dbReference type="EC" id="3.4.16.4"/>
    </reaction>
</comment>
<dbReference type="GO" id="GO:0009252">
    <property type="term" value="P:peptidoglycan biosynthetic process"/>
    <property type="evidence" value="ECO:0007669"/>
    <property type="project" value="UniProtKB-KW"/>
</dbReference>
<dbReference type="Pfam" id="PF00905">
    <property type="entry name" value="Transpeptidase"/>
    <property type="match status" value="1"/>
</dbReference>
<dbReference type="EMBL" id="JABXYM010000001">
    <property type="protein sequence ID" value="MCR6096474.1"/>
    <property type="molecule type" value="Genomic_DNA"/>
</dbReference>
<dbReference type="GO" id="GO:0071555">
    <property type="term" value="P:cell wall organization"/>
    <property type="evidence" value="ECO:0007669"/>
    <property type="project" value="UniProtKB-KW"/>
</dbReference>
<evidence type="ECO:0000313" key="18">
    <source>
        <dbReference type="Proteomes" id="UP001057753"/>
    </source>
</evidence>
<feature type="compositionally biased region" description="Acidic residues" evidence="14">
    <location>
        <begin position="789"/>
        <end position="821"/>
    </location>
</feature>
<comment type="similarity">
    <text evidence="1">In the C-terminal section; belongs to the transpeptidase family.</text>
</comment>
<keyword evidence="4" id="KW-0645">Protease</keyword>
<evidence type="ECO:0000256" key="11">
    <source>
        <dbReference type="ARBA" id="ARBA00023316"/>
    </source>
</evidence>
<dbReference type="InterPro" id="IPR023346">
    <property type="entry name" value="Lysozyme-like_dom_sf"/>
</dbReference>
<dbReference type="GO" id="GO:0030288">
    <property type="term" value="C:outer membrane-bounded periplasmic space"/>
    <property type="evidence" value="ECO:0007669"/>
    <property type="project" value="TreeGrafter"/>
</dbReference>
<dbReference type="Gene3D" id="1.10.3810.10">
    <property type="entry name" value="Biosynthetic peptidoglycan transglycosylase-like"/>
    <property type="match status" value="1"/>
</dbReference>
<gene>
    <name evidence="17" type="ORF">HXA33_07900</name>
</gene>
<comment type="caution">
    <text evidence="17">The sequence shown here is derived from an EMBL/GenBank/DDBJ whole genome shotgun (WGS) entry which is preliminary data.</text>
</comment>
<keyword evidence="10" id="KW-0511">Multifunctional enzyme</keyword>
<feature type="region of interest" description="Disordered" evidence="14">
    <location>
        <begin position="1"/>
        <end position="30"/>
    </location>
</feature>
<dbReference type="InterPro" id="IPR003961">
    <property type="entry name" value="FN3_dom"/>
</dbReference>
<dbReference type="InterPro" id="IPR012338">
    <property type="entry name" value="Beta-lactam/transpept-like"/>
</dbReference>
<feature type="compositionally biased region" description="Basic residues" evidence="14">
    <location>
        <begin position="13"/>
        <end position="30"/>
    </location>
</feature>
<keyword evidence="15" id="KW-0472">Membrane</keyword>
<keyword evidence="9" id="KW-0573">Peptidoglycan synthesis</keyword>
<dbReference type="Gene3D" id="3.40.710.10">
    <property type="entry name" value="DD-peptidase/beta-lactamase superfamily"/>
    <property type="match status" value="1"/>
</dbReference>
<evidence type="ECO:0000256" key="10">
    <source>
        <dbReference type="ARBA" id="ARBA00023268"/>
    </source>
</evidence>
<dbReference type="PANTHER" id="PTHR32282:SF29">
    <property type="entry name" value="PENICILLIN-BINDING PROTEIN 1A"/>
    <property type="match status" value="1"/>
</dbReference>
<dbReference type="FunFam" id="1.10.3810.10:FF:000001">
    <property type="entry name" value="Penicillin-binding protein 1A"/>
    <property type="match status" value="1"/>
</dbReference>
<dbReference type="GO" id="GO:0008658">
    <property type="term" value="F:penicillin binding"/>
    <property type="evidence" value="ECO:0007669"/>
    <property type="project" value="InterPro"/>
</dbReference>
<evidence type="ECO:0000256" key="2">
    <source>
        <dbReference type="ARBA" id="ARBA00007739"/>
    </source>
</evidence>
<dbReference type="Proteomes" id="UP001057753">
    <property type="component" value="Unassembled WGS sequence"/>
</dbReference>
<proteinExistence type="inferred from homology"/>
<evidence type="ECO:0000259" key="16">
    <source>
        <dbReference type="PROSITE" id="PS50853"/>
    </source>
</evidence>
<dbReference type="Pfam" id="PF00912">
    <property type="entry name" value="Transgly"/>
    <property type="match status" value="1"/>
</dbReference>
<protein>
    <submittedName>
        <fullName evidence="17">PBP1A family penicillin-binding protein</fullName>
    </submittedName>
</protein>
<accession>A0A9Q4B191</accession>
<keyword evidence="15" id="KW-0812">Transmembrane</keyword>
<evidence type="ECO:0000256" key="15">
    <source>
        <dbReference type="SAM" id="Phobius"/>
    </source>
</evidence>
<keyword evidence="8" id="KW-0133">Cell shape</keyword>
<dbReference type="GO" id="GO:0008955">
    <property type="term" value="F:peptidoglycan glycosyltransferase activity"/>
    <property type="evidence" value="ECO:0007669"/>
    <property type="project" value="UniProtKB-EC"/>
</dbReference>
<dbReference type="InterPro" id="IPR036950">
    <property type="entry name" value="PBP_transglycosylase"/>
</dbReference>
<dbReference type="AlphaFoldDB" id="A0A9Q4B191"/>
<evidence type="ECO:0000256" key="3">
    <source>
        <dbReference type="ARBA" id="ARBA00022645"/>
    </source>
</evidence>
<evidence type="ECO:0000256" key="7">
    <source>
        <dbReference type="ARBA" id="ARBA00022801"/>
    </source>
</evidence>
<dbReference type="InterPro" id="IPR036116">
    <property type="entry name" value="FN3_sf"/>
</dbReference>
<evidence type="ECO:0000256" key="14">
    <source>
        <dbReference type="SAM" id="MobiDB-lite"/>
    </source>
</evidence>
<dbReference type="PROSITE" id="PS50853">
    <property type="entry name" value="FN3"/>
    <property type="match status" value="1"/>
</dbReference>
<evidence type="ECO:0000256" key="9">
    <source>
        <dbReference type="ARBA" id="ARBA00022984"/>
    </source>
</evidence>
<feature type="compositionally biased region" description="Basic and acidic residues" evidence="14">
    <location>
        <begin position="1"/>
        <end position="12"/>
    </location>
</feature>
<keyword evidence="11" id="KW-0961">Cell wall biogenesis/degradation</keyword>
<feature type="compositionally biased region" description="Acidic residues" evidence="14">
    <location>
        <begin position="834"/>
        <end position="855"/>
    </location>
</feature>
<dbReference type="SUPFAM" id="SSF56601">
    <property type="entry name" value="beta-lactamase/transpeptidase-like"/>
    <property type="match status" value="1"/>
</dbReference>
<keyword evidence="3" id="KW-0121">Carboxypeptidase</keyword>